<feature type="compositionally biased region" description="Polar residues" evidence="1">
    <location>
        <begin position="1"/>
        <end position="18"/>
    </location>
</feature>
<comment type="caution">
    <text evidence="2">The sequence shown here is derived from an EMBL/GenBank/DDBJ whole genome shotgun (WGS) entry which is preliminary data.</text>
</comment>
<dbReference type="AlphaFoldDB" id="A0A9P1E5V6"/>
<proteinExistence type="predicted"/>
<dbReference type="Proteomes" id="UP001152484">
    <property type="component" value="Unassembled WGS sequence"/>
</dbReference>
<name>A0A9P1E5V6_CUSEU</name>
<evidence type="ECO:0000256" key="1">
    <source>
        <dbReference type="SAM" id="MobiDB-lite"/>
    </source>
</evidence>
<feature type="region of interest" description="Disordered" evidence="1">
    <location>
        <begin position="1"/>
        <end position="26"/>
    </location>
</feature>
<evidence type="ECO:0000313" key="2">
    <source>
        <dbReference type="EMBL" id="CAH9082472.1"/>
    </source>
</evidence>
<sequence length="129" mass="14224">MEEQSSSEPPAKTTSTAPSGFPLGNVPRETLQLSLVKGSAVTHGTVEPKAFLLGMTSELDRAALGKYDDATLENKILWSSLTACIALGEQAHRLEEWRLQKVPQEESMKKLIRDKDAALREMCRLEEAL</sequence>
<dbReference type="EMBL" id="CAMAPE010000015">
    <property type="protein sequence ID" value="CAH9082472.1"/>
    <property type="molecule type" value="Genomic_DNA"/>
</dbReference>
<reference evidence="2" key="1">
    <citation type="submission" date="2022-07" db="EMBL/GenBank/DDBJ databases">
        <authorList>
            <person name="Macas J."/>
            <person name="Novak P."/>
            <person name="Neumann P."/>
        </authorList>
    </citation>
    <scope>NUCLEOTIDE SEQUENCE</scope>
</reference>
<evidence type="ECO:0000313" key="3">
    <source>
        <dbReference type="Proteomes" id="UP001152484"/>
    </source>
</evidence>
<gene>
    <name evidence="2" type="ORF">CEURO_LOCUS8294</name>
</gene>
<keyword evidence="3" id="KW-1185">Reference proteome</keyword>
<accession>A0A9P1E5V6</accession>
<organism evidence="2 3">
    <name type="scientific">Cuscuta europaea</name>
    <name type="common">European dodder</name>
    <dbReference type="NCBI Taxonomy" id="41803"/>
    <lineage>
        <taxon>Eukaryota</taxon>
        <taxon>Viridiplantae</taxon>
        <taxon>Streptophyta</taxon>
        <taxon>Embryophyta</taxon>
        <taxon>Tracheophyta</taxon>
        <taxon>Spermatophyta</taxon>
        <taxon>Magnoliopsida</taxon>
        <taxon>eudicotyledons</taxon>
        <taxon>Gunneridae</taxon>
        <taxon>Pentapetalae</taxon>
        <taxon>asterids</taxon>
        <taxon>lamiids</taxon>
        <taxon>Solanales</taxon>
        <taxon>Convolvulaceae</taxon>
        <taxon>Cuscuteae</taxon>
        <taxon>Cuscuta</taxon>
        <taxon>Cuscuta subgen. Cuscuta</taxon>
    </lineage>
</organism>
<protein>
    <submittedName>
        <fullName evidence="2">Uncharacterized protein</fullName>
    </submittedName>
</protein>